<dbReference type="OrthoDB" id="276989at2759"/>
<evidence type="ECO:0000256" key="9">
    <source>
        <dbReference type="ARBA" id="ARBA00023136"/>
    </source>
</evidence>
<keyword evidence="5" id="KW-0677">Repeat</keyword>
<dbReference type="STRING" id="278856.A0A212F8I9"/>
<evidence type="ECO:0000256" key="8">
    <source>
        <dbReference type="ARBA" id="ARBA00023128"/>
    </source>
</evidence>
<comment type="subcellular location">
    <subcellularLocation>
        <location evidence="1">Mitochondrion inner membrane</location>
        <topology evidence="1">Multi-pass membrane protein</topology>
    </subcellularLocation>
</comment>
<evidence type="ECO:0000256" key="5">
    <source>
        <dbReference type="ARBA" id="ARBA00022737"/>
    </source>
</evidence>
<dbReference type="InterPro" id="IPR018108">
    <property type="entry name" value="MCP_transmembrane"/>
</dbReference>
<dbReference type="eggNOG" id="KOG0768">
    <property type="taxonomic scope" value="Eukaryota"/>
</dbReference>
<keyword evidence="8" id="KW-0496">Mitochondrion</keyword>
<dbReference type="SUPFAM" id="SSF103506">
    <property type="entry name" value="Mitochondrial carrier"/>
    <property type="match status" value="1"/>
</dbReference>
<evidence type="ECO:0000256" key="6">
    <source>
        <dbReference type="ARBA" id="ARBA00022792"/>
    </source>
</evidence>
<dbReference type="Pfam" id="PF00153">
    <property type="entry name" value="Mito_carr"/>
    <property type="match status" value="3"/>
</dbReference>
<keyword evidence="9" id="KW-0472">Membrane</keyword>
<evidence type="ECO:0000256" key="7">
    <source>
        <dbReference type="ARBA" id="ARBA00022989"/>
    </source>
</evidence>
<evidence type="ECO:0000256" key="4">
    <source>
        <dbReference type="ARBA" id="ARBA00022692"/>
    </source>
</evidence>
<dbReference type="GO" id="GO:0005743">
    <property type="term" value="C:mitochondrial inner membrane"/>
    <property type="evidence" value="ECO:0007669"/>
    <property type="project" value="UniProtKB-SubCell"/>
</dbReference>
<gene>
    <name evidence="11" type="ORF">KGM_213390</name>
</gene>
<keyword evidence="3 10" id="KW-0813">Transport</keyword>
<protein>
    <submittedName>
        <fullName evidence="11">S-adenosylmethionine mitochondrial carrier protein</fullName>
    </submittedName>
</protein>
<keyword evidence="7" id="KW-1133">Transmembrane helix</keyword>
<dbReference type="InterPro" id="IPR023395">
    <property type="entry name" value="MCP_dom_sf"/>
</dbReference>
<evidence type="ECO:0000256" key="2">
    <source>
        <dbReference type="ARBA" id="ARBA00006375"/>
    </source>
</evidence>
<dbReference type="Proteomes" id="UP000007151">
    <property type="component" value="Unassembled WGS sequence"/>
</dbReference>
<evidence type="ECO:0000256" key="1">
    <source>
        <dbReference type="ARBA" id="ARBA00004448"/>
    </source>
</evidence>
<keyword evidence="6" id="KW-0999">Mitochondrion inner membrane</keyword>
<evidence type="ECO:0000256" key="10">
    <source>
        <dbReference type="RuleBase" id="RU000488"/>
    </source>
</evidence>
<proteinExistence type="inferred from homology"/>
<dbReference type="PANTHER" id="PTHR45667">
    <property type="entry name" value="S-ADENOSYLMETHIONINE MITOCHONDRIAL CARRIER PROTEIN"/>
    <property type="match status" value="1"/>
</dbReference>
<comment type="similarity">
    <text evidence="2 10">Belongs to the mitochondrial carrier (TC 2.A.29) family.</text>
</comment>
<organism evidence="11 12">
    <name type="scientific">Danaus plexippus plexippus</name>
    <dbReference type="NCBI Taxonomy" id="278856"/>
    <lineage>
        <taxon>Eukaryota</taxon>
        <taxon>Metazoa</taxon>
        <taxon>Ecdysozoa</taxon>
        <taxon>Arthropoda</taxon>
        <taxon>Hexapoda</taxon>
        <taxon>Insecta</taxon>
        <taxon>Pterygota</taxon>
        <taxon>Neoptera</taxon>
        <taxon>Endopterygota</taxon>
        <taxon>Lepidoptera</taxon>
        <taxon>Glossata</taxon>
        <taxon>Ditrysia</taxon>
        <taxon>Papilionoidea</taxon>
        <taxon>Nymphalidae</taxon>
        <taxon>Danainae</taxon>
        <taxon>Danaini</taxon>
        <taxon>Danaina</taxon>
        <taxon>Danaus</taxon>
        <taxon>Danaus</taxon>
    </lineage>
</organism>
<accession>A0A212F8I9</accession>
<evidence type="ECO:0000256" key="3">
    <source>
        <dbReference type="ARBA" id="ARBA00022448"/>
    </source>
</evidence>
<dbReference type="FunFam" id="1.50.40.10:FF:000018">
    <property type="entry name" value="S-adenosylmethionine mitochondrial carrier protein-like"/>
    <property type="match status" value="1"/>
</dbReference>
<name>A0A212F8I9_DANPL</name>
<evidence type="ECO:0000313" key="12">
    <source>
        <dbReference type="Proteomes" id="UP000007151"/>
    </source>
</evidence>
<dbReference type="Gene3D" id="1.50.40.10">
    <property type="entry name" value="Mitochondrial carrier domain"/>
    <property type="match status" value="2"/>
</dbReference>
<dbReference type="PROSITE" id="PS50920">
    <property type="entry name" value="SOLCAR"/>
    <property type="match status" value="3"/>
</dbReference>
<reference evidence="11 12" key="1">
    <citation type="journal article" date="2011" name="Cell">
        <title>The monarch butterfly genome yields insights into long-distance migration.</title>
        <authorList>
            <person name="Zhan S."/>
            <person name="Merlin C."/>
            <person name="Boore J.L."/>
            <person name="Reppert S.M."/>
        </authorList>
    </citation>
    <scope>NUCLEOTIDE SEQUENCE [LARGE SCALE GENOMIC DNA]</scope>
    <source>
        <strain evidence="11">F-2</strain>
    </source>
</reference>
<sequence length="279" mass="30295">MEGSENQRSNRSYLSPLLAGALAGVSVDVTLYPLDTIKTRLQSQQGFYKAGGFRGVYQGLLTVATASMPTTALFFACYEATKNVCTPMVSPQYAPLVYMLSASVGEVCACVVRVPAEVAKQRKQTYVGTEKCSSIGILMKAFKLQGVSGVYRGFLSTVLRDLPFSFLELPLWEFLKQQLRDRNDGHITSLQSAACGSLAGGAAAAATTPLDLAKTRIMLAECSRRPSIGLVLQDIYLQGGVRGLFAGVLPRVTAFMLGGFVFFGVYDDTKKLFDDYFHR</sequence>
<comment type="caution">
    <text evidence="11">The sequence shown here is derived from an EMBL/GenBank/DDBJ whole genome shotgun (WGS) entry which is preliminary data.</text>
</comment>
<dbReference type="EMBL" id="AGBW02009721">
    <property type="protein sequence ID" value="OWR50041.1"/>
    <property type="molecule type" value="Genomic_DNA"/>
</dbReference>
<evidence type="ECO:0000313" key="11">
    <source>
        <dbReference type="EMBL" id="OWR50041.1"/>
    </source>
</evidence>
<keyword evidence="4 10" id="KW-0812">Transmembrane</keyword>
<dbReference type="FunCoup" id="A0A212F8I9">
    <property type="interactions" value="765"/>
</dbReference>
<dbReference type="AlphaFoldDB" id="A0A212F8I9"/>
<dbReference type="KEGG" id="dpl:KGM_213390"/>
<keyword evidence="12" id="KW-1185">Reference proteome</keyword>